<evidence type="ECO:0008006" key="4">
    <source>
        <dbReference type="Google" id="ProtNLM"/>
    </source>
</evidence>
<feature type="region of interest" description="Disordered" evidence="1">
    <location>
        <begin position="392"/>
        <end position="411"/>
    </location>
</feature>
<reference evidence="2 3" key="1">
    <citation type="submission" date="2017-04" db="EMBL/GenBank/DDBJ databases">
        <authorList>
            <person name="Afonso C.L."/>
            <person name="Miller P.J."/>
            <person name="Scott M.A."/>
            <person name="Spackman E."/>
            <person name="Goraichik I."/>
            <person name="Dimitrov K.M."/>
            <person name="Suarez D.L."/>
            <person name="Swayne D.E."/>
        </authorList>
    </citation>
    <scope>NUCLEOTIDE SEQUENCE [LARGE SCALE GENOMIC DNA]</scope>
    <source>
        <strain evidence="2 3">DSM 43828</strain>
    </source>
</reference>
<accession>A0A1W2FAS5</accession>
<organism evidence="2 3">
    <name type="scientific">Kibdelosporangium aridum</name>
    <dbReference type="NCBI Taxonomy" id="2030"/>
    <lineage>
        <taxon>Bacteria</taxon>
        <taxon>Bacillati</taxon>
        <taxon>Actinomycetota</taxon>
        <taxon>Actinomycetes</taxon>
        <taxon>Pseudonocardiales</taxon>
        <taxon>Pseudonocardiaceae</taxon>
        <taxon>Kibdelosporangium</taxon>
    </lineage>
</organism>
<proteinExistence type="predicted"/>
<name>A0A1W2FAS5_KIBAR</name>
<dbReference type="EMBL" id="FWXV01000005">
    <property type="protein sequence ID" value="SMD18954.1"/>
    <property type="molecule type" value="Genomic_DNA"/>
</dbReference>
<keyword evidence="3" id="KW-1185">Reference proteome</keyword>
<evidence type="ECO:0000313" key="2">
    <source>
        <dbReference type="EMBL" id="SMD18954.1"/>
    </source>
</evidence>
<sequence>MSSGGRLTVLLCAGILLLTACGGDGTKFAYLFGDPSAPGAPPAAGADAPYTPDYPVAEYEKEAIPIFANLRQIDPCAMFDLEAVKKIDPQLDSIAPGDSLGECTVNAGKSELAQTWSFKITLGDAAGTEQPETIGDMQFQKYAPRGGSCQYTNPINKSHGVSLRVQWNGSNRDQPPTPACDVAKQYLTDTIAKWKTPPKRSEHKSTPALPLGTIDPCIAAKTLLNGTEGRAKLGAPHRCTVAPKAAPTKDKTAPTPEIDISLEFAADPVQQIPNNPTSFKPAQVKGKPASVFQSGSRCVISVQYSPDTLVKVDEAKGSDMERTQVIEVTASSCEAANKAAETVVGRILEVKVPPAGQPAQGAVKLGDLNPPPSWQEVGAPADPCTVIGWDAFPPEARNPKNTKPTRRPPEKDSVFKAACRFEAGGADVTVEKDKPATQTTKVMLALVVWGDDASGMSADPAKRQGSVAKDYGGKPGLELSGTDSLGNPECLGVVKTAKGYWGVSVTNGAFPNTQACAISSAVLTAIAAKMQ</sequence>
<dbReference type="AlphaFoldDB" id="A0A1W2FAS5"/>
<dbReference type="Proteomes" id="UP000192674">
    <property type="component" value="Unassembled WGS sequence"/>
</dbReference>
<evidence type="ECO:0000313" key="3">
    <source>
        <dbReference type="Proteomes" id="UP000192674"/>
    </source>
</evidence>
<gene>
    <name evidence="2" type="ORF">SAMN05661093_05987</name>
</gene>
<protein>
    <recommendedName>
        <fullName evidence="4">DUF3558 domain-containing protein</fullName>
    </recommendedName>
</protein>
<evidence type="ECO:0000256" key="1">
    <source>
        <dbReference type="SAM" id="MobiDB-lite"/>
    </source>
</evidence>
<dbReference type="PROSITE" id="PS51257">
    <property type="entry name" value="PROKAR_LIPOPROTEIN"/>
    <property type="match status" value="1"/>
</dbReference>